<keyword evidence="4" id="KW-0548">Nucleotidyltransferase</keyword>
<evidence type="ECO:0000256" key="1">
    <source>
        <dbReference type="ARBA" id="ARBA00009558"/>
    </source>
</evidence>
<proteinExistence type="inferred from homology"/>
<dbReference type="GO" id="GO:0003950">
    <property type="term" value="F:NAD+ poly-ADP-ribosyltransferase activity"/>
    <property type="evidence" value="ECO:0007669"/>
    <property type="project" value="TreeGrafter"/>
</dbReference>
<dbReference type="RefSeq" id="XP_038856242.1">
    <property type="nucleotide sequence ID" value="XM_039000314.1"/>
</dbReference>
<dbReference type="InterPro" id="IPR000768">
    <property type="entry name" value="ART"/>
</dbReference>
<dbReference type="GO" id="GO:0106274">
    <property type="term" value="F:NAD+-protein-arginine ADP-ribosyltransferase activity"/>
    <property type="evidence" value="ECO:0007669"/>
    <property type="project" value="UniProtKB-EC"/>
</dbReference>
<evidence type="ECO:0000256" key="4">
    <source>
        <dbReference type="ARBA" id="ARBA00022695"/>
    </source>
</evidence>
<comment type="similarity">
    <text evidence="1 10">Belongs to the Arg-specific ADP-ribosyltransferase family.</text>
</comment>
<dbReference type="OrthoDB" id="423533at2759"/>
<evidence type="ECO:0000313" key="12">
    <source>
        <dbReference type="RefSeq" id="XP_038856242.1"/>
    </source>
</evidence>
<keyword evidence="5 10" id="KW-0732">Signal</keyword>
<evidence type="ECO:0000256" key="6">
    <source>
        <dbReference type="ARBA" id="ARBA00022857"/>
    </source>
</evidence>
<dbReference type="PRINTS" id="PR00970">
    <property type="entry name" value="RIBTRNSFRASE"/>
</dbReference>
<dbReference type="PANTHER" id="PTHR10339">
    <property type="entry name" value="ADP-RIBOSYLTRANSFERASE"/>
    <property type="match status" value="1"/>
</dbReference>
<dbReference type="KEGG" id="snh:120053065"/>
<dbReference type="EC" id="2.4.2.31" evidence="10"/>
<sequence>MGRDNILTFAVLFVFHDWTLGVDSKMVHLHQPGLNSSISLDMVVDSVDDMYDGCTKQMYNKVEKEGYLVHENKEPFKNAWKWAESCAKNVKERFRKDSSEYNVEDKLSHNHIKAICAYTTGHPSIHSEFNHAVRTSRYKYTTSFQFHSLHFLLTDAIRLLKKQQQHCNTTYRRTKMKFVGKVNTTIRFGYFASSSLNKDNSEFGDKSCFEIETCFGAYLKSFPKMGKKEEEVLIPPYEVFKVTEVLKKEDDPTLWCDVVNKLQSTKIPMSNLNCKIFKKPIIN</sequence>
<dbReference type="Pfam" id="PF01129">
    <property type="entry name" value="ART"/>
    <property type="match status" value="1"/>
</dbReference>
<keyword evidence="11" id="KW-1185">Reference proteome</keyword>
<dbReference type="AlphaFoldDB" id="A0A8U1EQ62"/>
<evidence type="ECO:0000256" key="7">
    <source>
        <dbReference type="ARBA" id="ARBA00023027"/>
    </source>
</evidence>
<dbReference type="Gene3D" id="3.90.176.10">
    <property type="entry name" value="Toxin ADP-ribosyltransferase, Chain A, domain 1"/>
    <property type="match status" value="1"/>
</dbReference>
<evidence type="ECO:0000256" key="8">
    <source>
        <dbReference type="ARBA" id="ARBA00023157"/>
    </source>
</evidence>
<evidence type="ECO:0000256" key="9">
    <source>
        <dbReference type="ARBA" id="ARBA00047597"/>
    </source>
</evidence>
<evidence type="ECO:0000313" key="11">
    <source>
        <dbReference type="Proteomes" id="UP000808372"/>
    </source>
</evidence>
<evidence type="ECO:0000256" key="2">
    <source>
        <dbReference type="ARBA" id="ARBA00022676"/>
    </source>
</evidence>
<feature type="signal peptide" evidence="10">
    <location>
        <begin position="1"/>
        <end position="21"/>
    </location>
</feature>
<dbReference type="SUPFAM" id="SSF56399">
    <property type="entry name" value="ADP-ribosylation"/>
    <property type="match status" value="1"/>
</dbReference>
<dbReference type="GeneID" id="120053065"/>
<dbReference type="Proteomes" id="UP000808372">
    <property type="component" value="Chromosome 8"/>
</dbReference>
<keyword evidence="8" id="KW-1015">Disulfide bond</keyword>
<evidence type="ECO:0000256" key="10">
    <source>
        <dbReference type="RuleBase" id="RU361228"/>
    </source>
</evidence>
<dbReference type="GO" id="GO:0016779">
    <property type="term" value="F:nucleotidyltransferase activity"/>
    <property type="evidence" value="ECO:0007669"/>
    <property type="project" value="UniProtKB-KW"/>
</dbReference>
<keyword evidence="7 10" id="KW-0520">NAD</keyword>
<keyword evidence="3 10" id="KW-0808">Transferase</keyword>
<dbReference type="InterPro" id="IPR050999">
    <property type="entry name" value="ADP-ribosyltransferase_ARG"/>
</dbReference>
<dbReference type="PROSITE" id="PS51996">
    <property type="entry name" value="TR_MART"/>
    <property type="match status" value="1"/>
</dbReference>
<evidence type="ECO:0000256" key="3">
    <source>
        <dbReference type="ARBA" id="ARBA00022679"/>
    </source>
</evidence>
<protein>
    <recommendedName>
        <fullName evidence="10">NAD(P)(+)--arginine ADP-ribosyltransferase</fullName>
        <ecNumber evidence="10">2.4.2.31</ecNumber>
    </recommendedName>
    <alternativeName>
        <fullName evidence="10">Mono(ADP-ribosyl)transferase</fullName>
    </alternativeName>
</protein>
<dbReference type="PANTHER" id="PTHR10339:SF27">
    <property type="entry name" value="NAD(P)(+)--ARGININE ADP-RIBOSYLTRANSFERASE"/>
    <property type="match status" value="1"/>
</dbReference>
<evidence type="ECO:0000256" key="5">
    <source>
        <dbReference type="ARBA" id="ARBA00022729"/>
    </source>
</evidence>
<keyword evidence="2 10" id="KW-0328">Glycosyltransferase</keyword>
<reference evidence="12" key="1">
    <citation type="submission" date="2025-08" db="UniProtKB">
        <authorList>
            <consortium name="RefSeq"/>
        </authorList>
    </citation>
    <scope>IDENTIFICATION</scope>
    <source>
        <tissue evidence="12">White muscle</tissue>
    </source>
</reference>
<dbReference type="FunFam" id="3.90.176.10:FF:000001">
    <property type="entry name" value="NAD(P)(+)--arginine ADP-ribosyltransferase"/>
    <property type="match status" value="1"/>
</dbReference>
<accession>A0A8U1EQ62</accession>
<keyword evidence="6 10" id="KW-0521">NADP</keyword>
<comment type="catalytic activity">
    <reaction evidence="9 10">
        <text>L-arginyl-[protein] + NAD(+) = N(omega)-(ADP-D-ribosyl)-L-arginyl-[protein] + nicotinamide + H(+)</text>
        <dbReference type="Rhea" id="RHEA:19149"/>
        <dbReference type="Rhea" id="RHEA-COMP:10532"/>
        <dbReference type="Rhea" id="RHEA-COMP:15087"/>
        <dbReference type="ChEBI" id="CHEBI:15378"/>
        <dbReference type="ChEBI" id="CHEBI:17154"/>
        <dbReference type="ChEBI" id="CHEBI:29965"/>
        <dbReference type="ChEBI" id="CHEBI:57540"/>
        <dbReference type="ChEBI" id="CHEBI:142554"/>
        <dbReference type="EC" id="2.4.2.31"/>
    </reaction>
</comment>
<organism evidence="11 12">
    <name type="scientific">Salvelinus namaycush</name>
    <name type="common">Lake trout</name>
    <name type="synonym">Salmo namaycush</name>
    <dbReference type="NCBI Taxonomy" id="8040"/>
    <lineage>
        <taxon>Eukaryota</taxon>
        <taxon>Metazoa</taxon>
        <taxon>Chordata</taxon>
        <taxon>Craniata</taxon>
        <taxon>Vertebrata</taxon>
        <taxon>Euteleostomi</taxon>
        <taxon>Actinopterygii</taxon>
        <taxon>Neopterygii</taxon>
        <taxon>Teleostei</taxon>
        <taxon>Protacanthopterygii</taxon>
        <taxon>Salmoniformes</taxon>
        <taxon>Salmonidae</taxon>
        <taxon>Salmoninae</taxon>
        <taxon>Salvelinus</taxon>
    </lineage>
</organism>
<name>A0A8U1EQ62_SALNM</name>
<gene>
    <name evidence="12" type="primary">LOC120053065</name>
</gene>
<feature type="chain" id="PRO_5036516145" description="NAD(P)(+)--arginine ADP-ribosyltransferase" evidence="10">
    <location>
        <begin position="22"/>
        <end position="283"/>
    </location>
</feature>